<organism evidence="3 4">
    <name type="scientific">Telmatocola sphagniphila</name>
    <dbReference type="NCBI Taxonomy" id="1123043"/>
    <lineage>
        <taxon>Bacteria</taxon>
        <taxon>Pseudomonadati</taxon>
        <taxon>Planctomycetota</taxon>
        <taxon>Planctomycetia</taxon>
        <taxon>Gemmatales</taxon>
        <taxon>Gemmataceae</taxon>
    </lineage>
</organism>
<sequence length="467" mass="49505">MRNRFLSSVAAMAAGASLAWGQVPGTPPQGYGDGMLMPAGHQQAPLIPPQMAPSEAALMGGGPGPEYPPPGNFQDMFNGGKGVPSLTSSFTGWPIVWGSVDYLLWTPKSANINYPIATTGAAASGGILGNASTGTIYPGDANFGFGSGYRITFGAFLGDDRRVGFEGSGYQMATQSKSYSISSDGAGFPLIARPYVNAVGLAQSSYIVAAPNVASGTLGYKFDTSSFGVEGNWLLNIYRTCPGDDCGYGLNVNFIAGFRYAEIEEHLLIGSTSTALQTPGAQPTPFVGTFQPGLTITTVNDSIRTDNQFYGGQVGIQTEIQNGRAFWRFDAKLAIGDMHETADINGYSALTRGTDVNATTSTAIGGLYANTNTIGRYRQDQFAIIPDFNLTFGYHLLKCCTVQVGYNFIYFNNVARPTDVVSPVINPAVIPTNAAFGTNLPVVPIGSRIQQTDYYLQGLNFGVTFQY</sequence>
<dbReference type="Pfam" id="PF07585">
    <property type="entry name" value="BBP7"/>
    <property type="match status" value="1"/>
</dbReference>
<dbReference type="InterPro" id="IPR011446">
    <property type="entry name" value="BBP7"/>
</dbReference>
<accession>A0A8E6EVP2</accession>
<keyword evidence="2" id="KW-0732">Signal</keyword>
<feature type="region of interest" description="Disordered" evidence="1">
    <location>
        <begin position="55"/>
        <end position="78"/>
    </location>
</feature>
<dbReference type="Proteomes" id="UP000676194">
    <property type="component" value="Chromosome"/>
</dbReference>
<evidence type="ECO:0000313" key="3">
    <source>
        <dbReference type="EMBL" id="QVL33010.1"/>
    </source>
</evidence>
<name>A0A8E6EVP2_9BACT</name>
<dbReference type="AlphaFoldDB" id="A0A8E6EVP2"/>
<gene>
    <name evidence="3" type="ORF">KIH39_03585</name>
</gene>
<keyword evidence="4" id="KW-1185">Reference proteome</keyword>
<evidence type="ECO:0000256" key="1">
    <source>
        <dbReference type="SAM" id="MobiDB-lite"/>
    </source>
</evidence>
<dbReference type="RefSeq" id="WP_213497900.1">
    <property type="nucleotide sequence ID" value="NZ_CP074694.1"/>
</dbReference>
<evidence type="ECO:0000256" key="2">
    <source>
        <dbReference type="SAM" id="SignalP"/>
    </source>
</evidence>
<protein>
    <submittedName>
        <fullName evidence="3">BBP7 family outer membrane beta-barrel protein</fullName>
    </submittedName>
</protein>
<proteinExistence type="predicted"/>
<evidence type="ECO:0000313" key="4">
    <source>
        <dbReference type="Proteomes" id="UP000676194"/>
    </source>
</evidence>
<reference evidence="3" key="1">
    <citation type="submission" date="2021-05" db="EMBL/GenBank/DDBJ databases">
        <title>Complete genome sequence of the cellulolytic planctomycete Telmatocola sphagniphila SP2T and characterization of the first cellulase from planctomycetes.</title>
        <authorList>
            <person name="Rakitin A.L."/>
            <person name="Beletsky A.V."/>
            <person name="Naumoff D.G."/>
            <person name="Kulichevskaya I.S."/>
            <person name="Mardanov A.V."/>
            <person name="Ravin N.V."/>
            <person name="Dedysh S.N."/>
        </authorList>
    </citation>
    <scope>NUCLEOTIDE SEQUENCE</scope>
    <source>
        <strain evidence="3">SP2T</strain>
    </source>
</reference>
<feature type="chain" id="PRO_5034008981" evidence="2">
    <location>
        <begin position="22"/>
        <end position="467"/>
    </location>
</feature>
<dbReference type="KEGG" id="tsph:KIH39_03585"/>
<dbReference type="EMBL" id="CP074694">
    <property type="protein sequence ID" value="QVL33010.1"/>
    <property type="molecule type" value="Genomic_DNA"/>
</dbReference>
<feature type="signal peptide" evidence="2">
    <location>
        <begin position="1"/>
        <end position="21"/>
    </location>
</feature>